<evidence type="ECO:0000313" key="5">
    <source>
        <dbReference type="Proteomes" id="UP000177870"/>
    </source>
</evidence>
<dbReference type="SUPFAM" id="SSF50129">
    <property type="entry name" value="GroES-like"/>
    <property type="match status" value="1"/>
</dbReference>
<organism evidence="4 5">
    <name type="scientific">Moorena producens PAL-8-15-08-1</name>
    <dbReference type="NCBI Taxonomy" id="1458985"/>
    <lineage>
        <taxon>Bacteria</taxon>
        <taxon>Bacillati</taxon>
        <taxon>Cyanobacteriota</taxon>
        <taxon>Cyanophyceae</taxon>
        <taxon>Coleofasciculales</taxon>
        <taxon>Coleofasciculaceae</taxon>
        <taxon>Moorena</taxon>
    </lineage>
</organism>
<dbReference type="Proteomes" id="UP000177870">
    <property type="component" value="Chromosome"/>
</dbReference>
<protein>
    <submittedName>
        <fullName evidence="4">Theronine dehydrogenase</fullName>
    </submittedName>
</protein>
<keyword evidence="1" id="KW-0560">Oxidoreductase</keyword>
<dbReference type="PANTHER" id="PTHR43401:SF2">
    <property type="entry name" value="L-THREONINE 3-DEHYDROGENASE"/>
    <property type="match status" value="1"/>
</dbReference>
<dbReference type="InterPro" id="IPR013154">
    <property type="entry name" value="ADH-like_N"/>
</dbReference>
<dbReference type="InterPro" id="IPR050129">
    <property type="entry name" value="Zn_alcohol_dh"/>
</dbReference>
<dbReference type="PANTHER" id="PTHR43401">
    <property type="entry name" value="L-THREONINE 3-DEHYDROGENASE"/>
    <property type="match status" value="1"/>
</dbReference>
<dbReference type="InterPro" id="IPR036291">
    <property type="entry name" value="NAD(P)-bd_dom_sf"/>
</dbReference>
<evidence type="ECO:0000259" key="3">
    <source>
        <dbReference type="Pfam" id="PF08240"/>
    </source>
</evidence>
<dbReference type="RefSeq" id="WP_070390865.1">
    <property type="nucleotide sequence ID" value="NZ_CP017599.1"/>
</dbReference>
<evidence type="ECO:0000313" key="4">
    <source>
        <dbReference type="EMBL" id="AOW98355.1"/>
    </source>
</evidence>
<reference evidence="5" key="1">
    <citation type="submission" date="2016-10" db="EMBL/GenBank/DDBJ databases">
        <title>Comparative genomics uncovers the prolific and rare metabolic potential of the cyanobacterial genus Moorea.</title>
        <authorList>
            <person name="Leao T."/>
            <person name="Castelao G."/>
            <person name="Korobeynikov A."/>
            <person name="Monroe E.A."/>
            <person name="Podell S."/>
            <person name="Glukhov E."/>
            <person name="Allen E."/>
            <person name="Gerwick W.H."/>
            <person name="Gerwick L."/>
        </authorList>
    </citation>
    <scope>NUCLEOTIDE SEQUENCE [LARGE SCALE GENOMIC DNA]</scope>
    <source>
        <strain evidence="5">PAL-8-15-08-1</strain>
    </source>
</reference>
<dbReference type="KEGG" id="mpro:BJP34_01850"/>
<evidence type="ECO:0000256" key="1">
    <source>
        <dbReference type="ARBA" id="ARBA00023002"/>
    </source>
</evidence>
<dbReference type="Pfam" id="PF08240">
    <property type="entry name" value="ADH_N"/>
    <property type="match status" value="1"/>
</dbReference>
<dbReference type="SUPFAM" id="SSF51735">
    <property type="entry name" value="NAD(P)-binding Rossmann-fold domains"/>
    <property type="match status" value="1"/>
</dbReference>
<dbReference type="STRING" id="1458985.BJP34_01850"/>
<dbReference type="InterPro" id="IPR013149">
    <property type="entry name" value="ADH-like_C"/>
</dbReference>
<dbReference type="EMBL" id="CP017599">
    <property type="protein sequence ID" value="AOW98355.1"/>
    <property type="molecule type" value="Genomic_DNA"/>
</dbReference>
<proteinExistence type="predicted"/>
<dbReference type="Pfam" id="PF00107">
    <property type="entry name" value="ADH_zinc_N"/>
    <property type="match status" value="1"/>
</dbReference>
<name>A0A1D8TLQ2_9CYAN</name>
<dbReference type="Gene3D" id="3.90.180.10">
    <property type="entry name" value="Medium-chain alcohol dehydrogenases, catalytic domain"/>
    <property type="match status" value="1"/>
</dbReference>
<dbReference type="InterPro" id="IPR011032">
    <property type="entry name" value="GroES-like_sf"/>
</dbReference>
<accession>A0A1D8TLQ2</accession>
<sequence length="325" mass="34869">MRAAVLSKANQVDIREFTEPSKTQDNEVIAKVEFVGVCKTDQQLTAAGLDKECILGHEVVCSLPNQNGHFALNNEISCGKCSYCLEGLTSHCINLKELGVNEHGGYADQICAPINSLHPFEFSNPSLGVLIEPLSCAVRGVKRILAAVNLLATSHPNVLVIGGGISGTLITYLLNHSPNFKGEIKVYDITKEPLPWLNKLGIERIDVPEPNQAHVVVECSGSPGGLATALDLVRKGGLVCIYGVPKQGISLPISPHELFMREIAVVTSFAGATDETIAAAIASIKGDEAFFEQLLGRFIPLEKLPIELTNWSPQPGTRTVVDLDA</sequence>
<evidence type="ECO:0000259" key="2">
    <source>
        <dbReference type="Pfam" id="PF00107"/>
    </source>
</evidence>
<dbReference type="OrthoDB" id="9787435at2"/>
<dbReference type="Gene3D" id="3.40.50.720">
    <property type="entry name" value="NAD(P)-binding Rossmann-like Domain"/>
    <property type="match status" value="1"/>
</dbReference>
<dbReference type="GO" id="GO:0016491">
    <property type="term" value="F:oxidoreductase activity"/>
    <property type="evidence" value="ECO:0007669"/>
    <property type="project" value="UniProtKB-KW"/>
</dbReference>
<dbReference type="AlphaFoldDB" id="A0A1D8TLQ2"/>
<gene>
    <name evidence="4" type="ORF">BJP34_01850</name>
</gene>
<feature type="domain" description="Alcohol dehydrogenase-like C-terminal" evidence="2">
    <location>
        <begin position="209"/>
        <end position="282"/>
    </location>
</feature>
<feature type="domain" description="Alcohol dehydrogenase-like N-terminal" evidence="3">
    <location>
        <begin position="25"/>
        <end position="119"/>
    </location>
</feature>